<dbReference type="Proteomes" id="UP001596011">
    <property type="component" value="Unassembled WGS sequence"/>
</dbReference>
<feature type="DNA-binding region" description="H-T-H motif" evidence="4">
    <location>
        <begin position="34"/>
        <end position="53"/>
    </location>
</feature>
<dbReference type="PRINTS" id="PR00455">
    <property type="entry name" value="HTHTETR"/>
</dbReference>
<keyword evidence="7" id="KW-1185">Reference proteome</keyword>
<dbReference type="SUPFAM" id="SSF46689">
    <property type="entry name" value="Homeodomain-like"/>
    <property type="match status" value="1"/>
</dbReference>
<keyword evidence="1" id="KW-0805">Transcription regulation</keyword>
<feature type="domain" description="HTH tetR-type" evidence="5">
    <location>
        <begin position="12"/>
        <end position="71"/>
    </location>
</feature>
<dbReference type="EMBL" id="JBHSFI010000001">
    <property type="protein sequence ID" value="MFC4627221.1"/>
    <property type="molecule type" value="Genomic_DNA"/>
</dbReference>
<evidence type="ECO:0000259" key="5">
    <source>
        <dbReference type="PROSITE" id="PS50977"/>
    </source>
</evidence>
<dbReference type="PROSITE" id="PS50977">
    <property type="entry name" value="HTH_TETR_2"/>
    <property type="match status" value="1"/>
</dbReference>
<evidence type="ECO:0000256" key="4">
    <source>
        <dbReference type="PROSITE-ProRule" id="PRU00335"/>
    </source>
</evidence>
<keyword evidence="3" id="KW-0804">Transcription</keyword>
<dbReference type="SUPFAM" id="SSF48498">
    <property type="entry name" value="Tetracyclin repressor-like, C-terminal domain"/>
    <property type="match status" value="1"/>
</dbReference>
<name>A0ABV9HA30_9MICO</name>
<dbReference type="PANTHER" id="PTHR30055:SF234">
    <property type="entry name" value="HTH-TYPE TRANSCRIPTIONAL REGULATOR BETI"/>
    <property type="match status" value="1"/>
</dbReference>
<evidence type="ECO:0000313" key="6">
    <source>
        <dbReference type="EMBL" id="MFC4627221.1"/>
    </source>
</evidence>
<reference evidence="7" key="1">
    <citation type="journal article" date="2019" name="Int. J. Syst. Evol. Microbiol.">
        <title>The Global Catalogue of Microorganisms (GCM) 10K type strain sequencing project: providing services to taxonomists for standard genome sequencing and annotation.</title>
        <authorList>
            <consortium name="The Broad Institute Genomics Platform"/>
            <consortium name="The Broad Institute Genome Sequencing Center for Infectious Disease"/>
            <person name="Wu L."/>
            <person name="Ma J."/>
        </authorList>
    </citation>
    <scope>NUCLEOTIDE SEQUENCE [LARGE SCALE GENOMIC DNA]</scope>
    <source>
        <strain evidence="7">CCUG 42722</strain>
    </source>
</reference>
<proteinExistence type="predicted"/>
<evidence type="ECO:0000256" key="2">
    <source>
        <dbReference type="ARBA" id="ARBA00023125"/>
    </source>
</evidence>
<dbReference type="InterPro" id="IPR036271">
    <property type="entry name" value="Tet_transcr_reg_TetR-rel_C_sf"/>
</dbReference>
<evidence type="ECO:0000256" key="1">
    <source>
        <dbReference type="ARBA" id="ARBA00023015"/>
    </source>
</evidence>
<keyword evidence="2 4" id="KW-0238">DNA-binding</keyword>
<dbReference type="Pfam" id="PF00440">
    <property type="entry name" value="TetR_N"/>
    <property type="match status" value="1"/>
</dbReference>
<dbReference type="InterPro" id="IPR009057">
    <property type="entry name" value="Homeodomain-like_sf"/>
</dbReference>
<accession>A0ABV9HA30</accession>
<sequence length="211" mass="22793">MTEPQTLRSDARRNRDQIVAAAKTLFAERGADVPMEEIARRAGVGVGTLYRRFPDREALVREVARESLAVLLTHANRAQADGGQGWESFLRVLENLPDLWFTLRSTVLSPAIRTVILDDPRAFATAQELLSVINGLVRAGQQAGTLRPDVDTGDIVILITLVISGLRASAGALPDTVHARMLALTLDGLRTGSGSTLPGKPLTPDPMDPLR</sequence>
<dbReference type="Pfam" id="PF21597">
    <property type="entry name" value="TetR_C_43"/>
    <property type="match status" value="1"/>
</dbReference>
<dbReference type="InterPro" id="IPR001647">
    <property type="entry name" value="HTH_TetR"/>
</dbReference>
<dbReference type="PANTHER" id="PTHR30055">
    <property type="entry name" value="HTH-TYPE TRANSCRIPTIONAL REGULATOR RUTR"/>
    <property type="match status" value="1"/>
</dbReference>
<dbReference type="InterPro" id="IPR049445">
    <property type="entry name" value="TetR_SbtR-like_C"/>
</dbReference>
<dbReference type="InterPro" id="IPR050109">
    <property type="entry name" value="HTH-type_TetR-like_transc_reg"/>
</dbReference>
<evidence type="ECO:0000313" key="7">
    <source>
        <dbReference type="Proteomes" id="UP001596011"/>
    </source>
</evidence>
<comment type="caution">
    <text evidence="6">The sequence shown here is derived from an EMBL/GenBank/DDBJ whole genome shotgun (WGS) entry which is preliminary data.</text>
</comment>
<dbReference type="RefSeq" id="WP_377132103.1">
    <property type="nucleotide sequence ID" value="NZ_JBHSFI010000001.1"/>
</dbReference>
<dbReference type="Gene3D" id="1.10.357.10">
    <property type="entry name" value="Tetracycline Repressor, domain 2"/>
    <property type="match status" value="1"/>
</dbReference>
<gene>
    <name evidence="6" type="ORF">ACFO6V_03180</name>
</gene>
<evidence type="ECO:0000256" key="3">
    <source>
        <dbReference type="ARBA" id="ARBA00023163"/>
    </source>
</evidence>
<protein>
    <submittedName>
        <fullName evidence="6">TetR/AcrR family transcriptional regulator</fullName>
    </submittedName>
</protein>
<organism evidence="6 7">
    <name type="scientific">Promicromonospora alba</name>
    <dbReference type="NCBI Taxonomy" id="1616110"/>
    <lineage>
        <taxon>Bacteria</taxon>
        <taxon>Bacillati</taxon>
        <taxon>Actinomycetota</taxon>
        <taxon>Actinomycetes</taxon>
        <taxon>Micrococcales</taxon>
        <taxon>Promicromonosporaceae</taxon>
        <taxon>Promicromonospora</taxon>
    </lineage>
</organism>